<keyword evidence="3 6" id="KW-0812">Transmembrane</keyword>
<dbReference type="RefSeq" id="WP_407327620.1">
    <property type="nucleotide sequence ID" value="NZ_CP136865.1"/>
</dbReference>
<dbReference type="EMBL" id="CP136865">
    <property type="protein sequence ID" value="WOJ96933.1"/>
    <property type="molecule type" value="Genomic_DNA"/>
</dbReference>
<dbReference type="InterPro" id="IPR050833">
    <property type="entry name" value="Poly_Biosynth_Transport"/>
</dbReference>
<feature type="transmembrane region" description="Helical" evidence="6">
    <location>
        <begin position="85"/>
        <end position="109"/>
    </location>
</feature>
<dbReference type="PANTHER" id="PTHR30250">
    <property type="entry name" value="PST FAMILY PREDICTED COLANIC ACID TRANSPORTER"/>
    <property type="match status" value="1"/>
</dbReference>
<sequence>MTPSIKAVLSSLLPKSSFARGVSVLAGGAVTAQALTVLASPVLSRLYTPDHFGLLAVFTAVLTIIAALATLRYELAIPLADDDVVAANLLVLCIAILAGVTVVVTLLVYSSGPVLTHKLNVPLLEPYLWLVPVGVLCIGGYNIFHYWGVRSKLFQTIAFARVGQSFATLIIQILGYKYGGAVLLIGQAVGQGVGLSRLGVSALSSSALRSVSWSGVCSSAHRYRRFPVYTTWAGLVNIVGQHLPILVFAAFFSSAAAGLYLIANRLLVLPTSLLGGAIGNVLLAHSGTSDRRVELPKTYSGVQHKLIQVGLPPALVLMLIGPDLMELVLGADWRDAGILVRWLALGAFAGFVIAPLSVVMAILEQQAKGLLLQVNLFALRSIAIGIGVYLSDLYVAVAAFSVASVLGYASYAVVMSKLLNLSMASQIKSLLESAWYAVLSVIPLLIYSLYSAQLGRVEFLFAVVSAGCLVIVRWVFVAKMAS</sequence>
<feature type="transmembrane region" description="Helical" evidence="6">
    <location>
        <begin position="396"/>
        <end position="414"/>
    </location>
</feature>
<evidence type="ECO:0000313" key="8">
    <source>
        <dbReference type="Proteomes" id="UP001626549"/>
    </source>
</evidence>
<gene>
    <name evidence="7" type="ORF">R0137_17075</name>
</gene>
<dbReference type="Proteomes" id="UP001626549">
    <property type="component" value="Chromosome"/>
</dbReference>
<feature type="transmembrane region" description="Helical" evidence="6">
    <location>
        <begin position="342"/>
        <end position="363"/>
    </location>
</feature>
<feature type="transmembrane region" description="Helical" evidence="6">
    <location>
        <begin position="370"/>
        <end position="390"/>
    </location>
</feature>
<name>A0ABZ0ICX2_9GAMM</name>
<evidence type="ECO:0000313" key="7">
    <source>
        <dbReference type="EMBL" id="WOJ96933.1"/>
    </source>
</evidence>
<accession>A0ABZ0ICX2</accession>
<feature type="transmembrane region" description="Helical" evidence="6">
    <location>
        <begin position="52"/>
        <end position="73"/>
    </location>
</feature>
<feature type="transmembrane region" description="Helical" evidence="6">
    <location>
        <begin position="129"/>
        <end position="149"/>
    </location>
</feature>
<comment type="subcellular location">
    <subcellularLocation>
        <location evidence="1">Cell membrane</location>
        <topology evidence="1">Multi-pass membrane protein</topology>
    </subcellularLocation>
</comment>
<keyword evidence="5 6" id="KW-0472">Membrane</keyword>
<keyword evidence="8" id="KW-1185">Reference proteome</keyword>
<dbReference type="PANTHER" id="PTHR30250:SF28">
    <property type="entry name" value="POLYSACCHARIDE BIOSYNTHESIS PROTEIN"/>
    <property type="match status" value="1"/>
</dbReference>
<evidence type="ECO:0000256" key="6">
    <source>
        <dbReference type="SAM" id="Phobius"/>
    </source>
</evidence>
<feature type="transmembrane region" description="Helical" evidence="6">
    <location>
        <begin position="21"/>
        <end position="40"/>
    </location>
</feature>
<feature type="transmembrane region" description="Helical" evidence="6">
    <location>
        <begin position="268"/>
        <end position="285"/>
    </location>
</feature>
<keyword evidence="2" id="KW-1003">Cell membrane</keyword>
<feature type="transmembrane region" description="Helical" evidence="6">
    <location>
        <begin position="459"/>
        <end position="476"/>
    </location>
</feature>
<evidence type="ECO:0000256" key="4">
    <source>
        <dbReference type="ARBA" id="ARBA00022989"/>
    </source>
</evidence>
<evidence type="ECO:0000256" key="3">
    <source>
        <dbReference type="ARBA" id="ARBA00022692"/>
    </source>
</evidence>
<evidence type="ECO:0000256" key="2">
    <source>
        <dbReference type="ARBA" id="ARBA00022475"/>
    </source>
</evidence>
<protein>
    <submittedName>
        <fullName evidence="7">Oligosaccharide flippase family protein</fullName>
    </submittedName>
</protein>
<reference evidence="7 8" key="1">
    <citation type="submission" date="2023-10" db="EMBL/GenBank/DDBJ databases">
        <title>Two novel species belonging to the OM43/NOR5 clade.</title>
        <authorList>
            <person name="Park M."/>
        </authorList>
    </citation>
    <scope>NUCLEOTIDE SEQUENCE [LARGE SCALE GENOMIC DNA]</scope>
    <source>
        <strain evidence="7 8">IMCC45268</strain>
    </source>
</reference>
<keyword evidence="4 6" id="KW-1133">Transmembrane helix</keyword>
<feature type="transmembrane region" description="Helical" evidence="6">
    <location>
        <begin position="434"/>
        <end position="453"/>
    </location>
</feature>
<organism evidence="7 8">
    <name type="scientific">Congregibacter brevis</name>
    <dbReference type="NCBI Taxonomy" id="3081201"/>
    <lineage>
        <taxon>Bacteria</taxon>
        <taxon>Pseudomonadati</taxon>
        <taxon>Pseudomonadota</taxon>
        <taxon>Gammaproteobacteria</taxon>
        <taxon>Cellvibrionales</taxon>
        <taxon>Halieaceae</taxon>
        <taxon>Congregibacter</taxon>
    </lineage>
</organism>
<evidence type="ECO:0000256" key="5">
    <source>
        <dbReference type="ARBA" id="ARBA00023136"/>
    </source>
</evidence>
<feature type="transmembrane region" description="Helical" evidence="6">
    <location>
        <begin position="243"/>
        <end position="262"/>
    </location>
</feature>
<dbReference type="Pfam" id="PF13440">
    <property type="entry name" value="Polysacc_synt_3"/>
    <property type="match status" value="1"/>
</dbReference>
<evidence type="ECO:0000256" key="1">
    <source>
        <dbReference type="ARBA" id="ARBA00004651"/>
    </source>
</evidence>
<feature type="transmembrane region" description="Helical" evidence="6">
    <location>
        <begin position="306"/>
        <end position="322"/>
    </location>
</feature>
<proteinExistence type="predicted"/>